<gene>
    <name evidence="3" type="ORF">HANVADRAFT_53204</name>
</gene>
<evidence type="ECO:0000313" key="3">
    <source>
        <dbReference type="EMBL" id="OBA26331.1"/>
    </source>
</evidence>
<dbReference type="GO" id="GO:0005783">
    <property type="term" value="C:endoplasmic reticulum"/>
    <property type="evidence" value="ECO:0007669"/>
    <property type="project" value="TreeGrafter"/>
</dbReference>
<dbReference type="GO" id="GO:0006506">
    <property type="term" value="P:GPI anchor biosynthetic process"/>
    <property type="evidence" value="ECO:0007669"/>
    <property type="project" value="InterPro"/>
</dbReference>
<keyword evidence="2" id="KW-1133">Transmembrane helix</keyword>
<keyword evidence="4" id="KW-1185">Reference proteome</keyword>
<dbReference type="PANTHER" id="PTHR13315">
    <property type="entry name" value="METALLO PHOSPHOESTERASE RELATED"/>
    <property type="match status" value="1"/>
</dbReference>
<feature type="transmembrane region" description="Helical" evidence="2">
    <location>
        <begin position="487"/>
        <end position="508"/>
    </location>
</feature>
<dbReference type="SUPFAM" id="SSF56300">
    <property type="entry name" value="Metallo-dependent phosphatases"/>
    <property type="match status" value="1"/>
</dbReference>
<evidence type="ECO:0000313" key="4">
    <source>
        <dbReference type="Proteomes" id="UP000092321"/>
    </source>
</evidence>
<organism evidence="3 4">
    <name type="scientific">Hanseniaspora valbyensis NRRL Y-1626</name>
    <dbReference type="NCBI Taxonomy" id="766949"/>
    <lineage>
        <taxon>Eukaryota</taxon>
        <taxon>Fungi</taxon>
        <taxon>Dikarya</taxon>
        <taxon>Ascomycota</taxon>
        <taxon>Saccharomycotina</taxon>
        <taxon>Saccharomycetes</taxon>
        <taxon>Saccharomycodales</taxon>
        <taxon>Saccharomycodaceae</taxon>
        <taxon>Hanseniaspora</taxon>
    </lineage>
</organism>
<keyword evidence="2" id="KW-0812">Transmembrane</keyword>
<dbReference type="EMBL" id="LXPE01000019">
    <property type="protein sequence ID" value="OBA26331.1"/>
    <property type="molecule type" value="Genomic_DNA"/>
</dbReference>
<dbReference type="OrthoDB" id="9984693at2759"/>
<comment type="caution">
    <text evidence="3">The sequence shown here is derived from an EMBL/GenBank/DDBJ whole genome shotgun (WGS) entry which is preliminary data.</text>
</comment>
<name>A0A1B7TC80_9ASCO</name>
<accession>A0A1B7TC80</accession>
<evidence type="ECO:0000256" key="1">
    <source>
        <dbReference type="ARBA" id="ARBA00023136"/>
    </source>
</evidence>
<evidence type="ECO:0000256" key="2">
    <source>
        <dbReference type="SAM" id="Phobius"/>
    </source>
</evidence>
<dbReference type="InterPro" id="IPR029052">
    <property type="entry name" value="Metallo-depent_PP-like"/>
</dbReference>
<feature type="transmembrane region" description="Helical" evidence="2">
    <location>
        <begin position="7"/>
        <end position="26"/>
    </location>
</feature>
<protein>
    <submittedName>
        <fullName evidence="3">Uncharacterized protein</fullName>
    </submittedName>
</protein>
<sequence>MVQLKKAFKTFTNVLIIASFILQVYIHTYPSLTPDVCSWDNKKETKLSDKYKDIFKVNYPPENQILHLLKLDTWKTYFKDVLLTKKDNSHNKYINPRFLLFGDPQIKGAWRNTPLLTRLDIFGNDHYLGHIFKTMFKRLTPDFGIVMGDLFSSQWIPDDEFYNRTERYINRVFSGAIPSSLDRIRDLKKKFVNPDDGINYKTDWITFSDGKIRTLRKEEGFPPFKFDYGSDVYRWNENDPFLFINMTGNHDIGYSGDMTFQHLSRFTDMFGADNFVLHYNEGRGNSYRIVNLNTMLLEGPGLENVLMDITWEFLYQLFEEQFDGTTILLQHIPMFKEKGFCKDGPHFSFYPEVYEKEPYKSNLLKSQNHLSLETSNKLLNLLFHNGKPGIILTGHDHYGCDVVYNRYMTKMKDHPNGLAESYWTASKTPDSKNENSEFTGDIVKEITVRSMMGDFAGAVGLLEMNYNKDYETFDFNYKECVFAVQHIWWAANIVTIITVLLLSIRILFI</sequence>
<dbReference type="AlphaFoldDB" id="A0A1B7TC80"/>
<dbReference type="PANTHER" id="PTHR13315:SF1">
    <property type="entry name" value="PROTEIN TED1"/>
    <property type="match status" value="1"/>
</dbReference>
<reference evidence="4" key="1">
    <citation type="journal article" date="2016" name="Proc. Natl. Acad. Sci. U.S.A.">
        <title>Comparative genomics of biotechnologically important yeasts.</title>
        <authorList>
            <person name="Riley R."/>
            <person name="Haridas S."/>
            <person name="Wolfe K.H."/>
            <person name="Lopes M.R."/>
            <person name="Hittinger C.T."/>
            <person name="Goeker M."/>
            <person name="Salamov A.A."/>
            <person name="Wisecaver J.H."/>
            <person name="Long T.M."/>
            <person name="Calvey C.H."/>
            <person name="Aerts A.L."/>
            <person name="Barry K.W."/>
            <person name="Choi C."/>
            <person name="Clum A."/>
            <person name="Coughlan A.Y."/>
            <person name="Deshpande S."/>
            <person name="Douglass A.P."/>
            <person name="Hanson S.J."/>
            <person name="Klenk H.-P."/>
            <person name="LaButti K.M."/>
            <person name="Lapidus A."/>
            <person name="Lindquist E.A."/>
            <person name="Lipzen A.M."/>
            <person name="Meier-Kolthoff J.P."/>
            <person name="Ohm R.A."/>
            <person name="Otillar R.P."/>
            <person name="Pangilinan J.L."/>
            <person name="Peng Y."/>
            <person name="Rokas A."/>
            <person name="Rosa C.A."/>
            <person name="Scheuner C."/>
            <person name="Sibirny A.A."/>
            <person name="Slot J.C."/>
            <person name="Stielow J.B."/>
            <person name="Sun H."/>
            <person name="Kurtzman C.P."/>
            <person name="Blackwell M."/>
            <person name="Grigoriev I.V."/>
            <person name="Jeffries T.W."/>
        </authorList>
    </citation>
    <scope>NUCLEOTIDE SEQUENCE [LARGE SCALE GENOMIC DNA]</scope>
    <source>
        <strain evidence="4">NRRL Y-1626</strain>
    </source>
</reference>
<dbReference type="Proteomes" id="UP000092321">
    <property type="component" value="Unassembled WGS sequence"/>
</dbReference>
<keyword evidence="1 2" id="KW-0472">Membrane</keyword>
<proteinExistence type="predicted"/>
<dbReference type="InterPro" id="IPR033308">
    <property type="entry name" value="PGAP5/Cdc1/Ted1"/>
</dbReference>
<dbReference type="GO" id="GO:0016020">
    <property type="term" value="C:membrane"/>
    <property type="evidence" value="ECO:0007669"/>
    <property type="project" value="GOC"/>
</dbReference>